<feature type="transmembrane region" description="Helical" evidence="7">
    <location>
        <begin position="88"/>
        <end position="112"/>
    </location>
</feature>
<dbReference type="PANTHER" id="PTHR33048:SF140">
    <property type="entry name" value="ATPASE, PUTATIVE (EUROFUNG)-RELATED"/>
    <property type="match status" value="1"/>
</dbReference>
<dbReference type="Proteomes" id="UP000184356">
    <property type="component" value="Unassembled WGS sequence"/>
</dbReference>
<feature type="transmembrane region" description="Helical" evidence="7">
    <location>
        <begin position="206"/>
        <end position="226"/>
    </location>
</feature>
<keyword evidence="4 7" id="KW-0472">Membrane</keyword>
<organism evidence="9 10">
    <name type="scientific">Aspergillus sydowii CBS 593.65</name>
    <dbReference type="NCBI Taxonomy" id="1036612"/>
    <lineage>
        <taxon>Eukaryota</taxon>
        <taxon>Fungi</taxon>
        <taxon>Dikarya</taxon>
        <taxon>Ascomycota</taxon>
        <taxon>Pezizomycotina</taxon>
        <taxon>Eurotiomycetes</taxon>
        <taxon>Eurotiomycetidae</taxon>
        <taxon>Eurotiales</taxon>
        <taxon>Aspergillaceae</taxon>
        <taxon>Aspergillus</taxon>
        <taxon>Aspergillus subgen. Nidulantes</taxon>
    </lineage>
</organism>
<dbReference type="VEuPathDB" id="FungiDB:ASPSYDRAFT_59075"/>
<gene>
    <name evidence="9" type="ORF">ASPSYDRAFT_59075</name>
</gene>
<evidence type="ECO:0000259" key="8">
    <source>
        <dbReference type="Pfam" id="PF20684"/>
    </source>
</evidence>
<evidence type="ECO:0000256" key="4">
    <source>
        <dbReference type="ARBA" id="ARBA00023136"/>
    </source>
</evidence>
<feature type="transmembrane region" description="Helical" evidence="7">
    <location>
        <begin position="246"/>
        <end position="264"/>
    </location>
</feature>
<keyword evidence="2 7" id="KW-0812">Transmembrane</keyword>
<dbReference type="RefSeq" id="XP_040701372.1">
    <property type="nucleotide sequence ID" value="XM_040849636.1"/>
</dbReference>
<evidence type="ECO:0000313" key="9">
    <source>
        <dbReference type="EMBL" id="OJJ57566.1"/>
    </source>
</evidence>
<comment type="subcellular location">
    <subcellularLocation>
        <location evidence="1">Membrane</location>
        <topology evidence="1">Multi-pass membrane protein</topology>
    </subcellularLocation>
</comment>
<keyword evidence="3 7" id="KW-1133">Transmembrane helix</keyword>
<name>A0A1L9TDS4_9EURO</name>
<feature type="domain" description="Rhodopsin" evidence="8">
    <location>
        <begin position="28"/>
        <end position="269"/>
    </location>
</feature>
<protein>
    <recommendedName>
        <fullName evidence="8">Rhodopsin domain-containing protein</fullName>
    </recommendedName>
</protein>
<evidence type="ECO:0000256" key="5">
    <source>
        <dbReference type="ARBA" id="ARBA00038359"/>
    </source>
</evidence>
<evidence type="ECO:0000256" key="6">
    <source>
        <dbReference type="SAM" id="MobiDB-lite"/>
    </source>
</evidence>
<dbReference type="GeneID" id="63765709"/>
<evidence type="ECO:0000256" key="3">
    <source>
        <dbReference type="ARBA" id="ARBA00022989"/>
    </source>
</evidence>
<proteinExistence type="inferred from homology"/>
<evidence type="ECO:0000256" key="7">
    <source>
        <dbReference type="SAM" id="Phobius"/>
    </source>
</evidence>
<dbReference type="AlphaFoldDB" id="A0A1L9TDS4"/>
<feature type="region of interest" description="Disordered" evidence="6">
    <location>
        <begin position="318"/>
        <end position="353"/>
    </location>
</feature>
<comment type="similarity">
    <text evidence="5">Belongs to the SAT4 family.</text>
</comment>
<evidence type="ECO:0000256" key="1">
    <source>
        <dbReference type="ARBA" id="ARBA00004141"/>
    </source>
</evidence>
<dbReference type="InterPro" id="IPR049326">
    <property type="entry name" value="Rhodopsin_dom_fungi"/>
</dbReference>
<dbReference type="EMBL" id="KV878588">
    <property type="protein sequence ID" value="OJJ57566.1"/>
    <property type="molecule type" value="Genomic_DNA"/>
</dbReference>
<dbReference type="GO" id="GO:0016020">
    <property type="term" value="C:membrane"/>
    <property type="evidence" value="ECO:0007669"/>
    <property type="project" value="UniProtKB-SubCell"/>
</dbReference>
<sequence length="353" mass="39113">MGELKGRSVSIFVVTVVFLVLSFVAVALRCFARLRLVRAFGWDDSLMVLAMALNILFAICGITGSFYGMGRKMDELSHDITGIEKALFWWWLGQASYVFTCVIAKMSIALALLRLTISRIHQAILWTVIGVSIVVGLAFWFTLILQCHPVSFFWHRFTTSGTCINLNYLLGVAYLYSITAVICDFILALLPIVLVWNLQMNFRTKAALAAILGLGCIASTAVIVRIPYLNSYRSADFLYATTEISIWSNVEAGLGITAGSLVTVRSLFRFFRGTVYGEHSSSRTASDLPLSRMRNRTRNGQEEMDELWWLEAGAEAGPPYTRSTTQTSTSQFGGQEDSKHIGGTFLTSTNPVS</sequence>
<reference evidence="10" key="1">
    <citation type="journal article" date="2017" name="Genome Biol.">
        <title>Comparative genomics reveals high biological diversity and specific adaptations in the industrially and medically important fungal genus Aspergillus.</title>
        <authorList>
            <person name="de Vries R.P."/>
            <person name="Riley R."/>
            <person name="Wiebenga A."/>
            <person name="Aguilar-Osorio G."/>
            <person name="Amillis S."/>
            <person name="Uchima C.A."/>
            <person name="Anderluh G."/>
            <person name="Asadollahi M."/>
            <person name="Askin M."/>
            <person name="Barry K."/>
            <person name="Battaglia E."/>
            <person name="Bayram O."/>
            <person name="Benocci T."/>
            <person name="Braus-Stromeyer S.A."/>
            <person name="Caldana C."/>
            <person name="Canovas D."/>
            <person name="Cerqueira G.C."/>
            <person name="Chen F."/>
            <person name="Chen W."/>
            <person name="Choi C."/>
            <person name="Clum A."/>
            <person name="Dos Santos R.A."/>
            <person name="Damasio A.R."/>
            <person name="Diallinas G."/>
            <person name="Emri T."/>
            <person name="Fekete E."/>
            <person name="Flipphi M."/>
            <person name="Freyberg S."/>
            <person name="Gallo A."/>
            <person name="Gournas C."/>
            <person name="Habgood R."/>
            <person name="Hainaut M."/>
            <person name="Harispe M.L."/>
            <person name="Henrissat B."/>
            <person name="Hilden K.S."/>
            <person name="Hope R."/>
            <person name="Hossain A."/>
            <person name="Karabika E."/>
            <person name="Karaffa L."/>
            <person name="Karanyi Z."/>
            <person name="Krasevec N."/>
            <person name="Kuo A."/>
            <person name="Kusch H."/>
            <person name="LaButti K."/>
            <person name="Lagendijk E.L."/>
            <person name="Lapidus A."/>
            <person name="Levasseur A."/>
            <person name="Lindquist E."/>
            <person name="Lipzen A."/>
            <person name="Logrieco A.F."/>
            <person name="MacCabe A."/>
            <person name="Maekelae M.R."/>
            <person name="Malavazi I."/>
            <person name="Melin P."/>
            <person name="Meyer V."/>
            <person name="Mielnichuk N."/>
            <person name="Miskei M."/>
            <person name="Molnar A.P."/>
            <person name="Mule G."/>
            <person name="Ngan C.Y."/>
            <person name="Orejas M."/>
            <person name="Orosz E."/>
            <person name="Ouedraogo J.P."/>
            <person name="Overkamp K.M."/>
            <person name="Park H.-S."/>
            <person name="Perrone G."/>
            <person name="Piumi F."/>
            <person name="Punt P.J."/>
            <person name="Ram A.F."/>
            <person name="Ramon A."/>
            <person name="Rauscher S."/>
            <person name="Record E."/>
            <person name="Riano-Pachon D.M."/>
            <person name="Robert V."/>
            <person name="Roehrig J."/>
            <person name="Ruller R."/>
            <person name="Salamov A."/>
            <person name="Salih N.S."/>
            <person name="Samson R.A."/>
            <person name="Sandor E."/>
            <person name="Sanguinetti M."/>
            <person name="Schuetze T."/>
            <person name="Sepcic K."/>
            <person name="Shelest E."/>
            <person name="Sherlock G."/>
            <person name="Sophianopoulou V."/>
            <person name="Squina F.M."/>
            <person name="Sun H."/>
            <person name="Susca A."/>
            <person name="Todd R.B."/>
            <person name="Tsang A."/>
            <person name="Unkles S.E."/>
            <person name="van de Wiele N."/>
            <person name="van Rossen-Uffink D."/>
            <person name="Oliveira J.V."/>
            <person name="Vesth T.C."/>
            <person name="Visser J."/>
            <person name="Yu J.-H."/>
            <person name="Zhou M."/>
            <person name="Andersen M.R."/>
            <person name="Archer D.B."/>
            <person name="Baker S.E."/>
            <person name="Benoit I."/>
            <person name="Brakhage A.A."/>
            <person name="Braus G.H."/>
            <person name="Fischer R."/>
            <person name="Frisvad J.C."/>
            <person name="Goldman G.H."/>
            <person name="Houbraken J."/>
            <person name="Oakley B."/>
            <person name="Pocsi I."/>
            <person name="Scazzocchio C."/>
            <person name="Seiboth B."/>
            <person name="vanKuyk P.A."/>
            <person name="Wortman J."/>
            <person name="Dyer P.S."/>
            <person name="Grigoriev I.V."/>
        </authorList>
    </citation>
    <scope>NUCLEOTIDE SEQUENCE [LARGE SCALE GENOMIC DNA]</scope>
    <source>
        <strain evidence="10">CBS 593.65</strain>
    </source>
</reference>
<dbReference type="OrthoDB" id="3897607at2759"/>
<feature type="transmembrane region" description="Helical" evidence="7">
    <location>
        <begin position="166"/>
        <end position="194"/>
    </location>
</feature>
<feature type="compositionally biased region" description="Low complexity" evidence="6">
    <location>
        <begin position="321"/>
        <end position="331"/>
    </location>
</feature>
<feature type="transmembrane region" description="Helical" evidence="7">
    <location>
        <begin position="46"/>
        <end position="68"/>
    </location>
</feature>
<dbReference type="InterPro" id="IPR052337">
    <property type="entry name" value="SAT4-like"/>
</dbReference>
<accession>A0A1L9TDS4</accession>
<feature type="transmembrane region" description="Helical" evidence="7">
    <location>
        <begin position="124"/>
        <end position="146"/>
    </location>
</feature>
<evidence type="ECO:0000313" key="10">
    <source>
        <dbReference type="Proteomes" id="UP000184356"/>
    </source>
</evidence>
<keyword evidence="10" id="KW-1185">Reference proteome</keyword>
<dbReference type="Pfam" id="PF20684">
    <property type="entry name" value="Fung_rhodopsin"/>
    <property type="match status" value="1"/>
</dbReference>
<feature type="transmembrane region" description="Helical" evidence="7">
    <location>
        <begin position="12"/>
        <end position="34"/>
    </location>
</feature>
<evidence type="ECO:0000256" key="2">
    <source>
        <dbReference type="ARBA" id="ARBA00022692"/>
    </source>
</evidence>
<dbReference type="PANTHER" id="PTHR33048">
    <property type="entry name" value="PTH11-LIKE INTEGRAL MEMBRANE PROTEIN (AFU_ORTHOLOGUE AFUA_5G11245)"/>
    <property type="match status" value="1"/>
</dbReference>